<reference evidence="6 7" key="1">
    <citation type="submission" date="2016-02" db="EMBL/GenBank/DDBJ databases">
        <title>Anaerosporomusa subterraneum gen. nov., sp. nov., a spore-forming obligate anaerobe isolated from saprolite.</title>
        <authorList>
            <person name="Choi J.K."/>
            <person name="Shah M."/>
            <person name="Yee N."/>
        </authorList>
    </citation>
    <scope>NUCLEOTIDE SEQUENCE [LARGE SCALE GENOMIC DNA]</scope>
    <source>
        <strain evidence="6 7">RU4</strain>
    </source>
</reference>
<dbReference type="SMART" id="SM00829">
    <property type="entry name" value="PKS_ER"/>
    <property type="match status" value="1"/>
</dbReference>
<dbReference type="Pfam" id="PF08240">
    <property type="entry name" value="ADH_N"/>
    <property type="match status" value="1"/>
</dbReference>
<dbReference type="Pfam" id="PF00107">
    <property type="entry name" value="ADH_zinc_N"/>
    <property type="match status" value="1"/>
</dbReference>
<dbReference type="InterPro" id="IPR002328">
    <property type="entry name" value="ADH_Zn_CS"/>
</dbReference>
<dbReference type="PANTHER" id="PTHR43401">
    <property type="entry name" value="L-THREONINE 3-DEHYDROGENASE"/>
    <property type="match status" value="1"/>
</dbReference>
<keyword evidence="2 4" id="KW-0862">Zinc</keyword>
<dbReference type="SUPFAM" id="SSF51735">
    <property type="entry name" value="NAD(P)-binding Rossmann-fold domains"/>
    <property type="match status" value="1"/>
</dbReference>
<dbReference type="InterPro" id="IPR036291">
    <property type="entry name" value="NAD(P)-bd_dom_sf"/>
</dbReference>
<dbReference type="InterPro" id="IPR013154">
    <property type="entry name" value="ADH-like_N"/>
</dbReference>
<dbReference type="PANTHER" id="PTHR43401:SF2">
    <property type="entry name" value="L-THREONINE 3-DEHYDROGENASE"/>
    <property type="match status" value="1"/>
</dbReference>
<dbReference type="GO" id="GO:0008270">
    <property type="term" value="F:zinc ion binding"/>
    <property type="evidence" value="ECO:0007669"/>
    <property type="project" value="InterPro"/>
</dbReference>
<dbReference type="OrthoDB" id="1674659at2"/>
<sequence>MLMKAVVKYDNVAGATEVREVPVPQIGPDDVLVKVAFIGVCGSDPHMHHNRVSYKVNVPLILGHEFSGTIEQVGINVKGYSVGDTVTCETHADYCGKCELCRTNNYHVCRQRKGFGFQADGAFAKYVKVPSRILHKLPTGVGMREAALTEPLCVAYSALVKHSHIKPGDTVVVIGPGPIGILCTKMASILGASNIVVIGTDGDEGRLELAKEFGATMTVNSSVQDPLPLIMGLGDGYGADTVIDTAGFSPTLKLSIDVVRPCGQITKIGWGPQPVGFSLDPIIAKAVTLQGTFSHNWDVWEKCLVLMSKKTVDLNRLITHELPLDQWEKSFALMESKQGLKIVLTPID</sequence>
<dbReference type="InterPro" id="IPR013149">
    <property type="entry name" value="ADH-like_C"/>
</dbReference>
<evidence type="ECO:0000256" key="2">
    <source>
        <dbReference type="ARBA" id="ARBA00022833"/>
    </source>
</evidence>
<dbReference type="InterPro" id="IPR020843">
    <property type="entry name" value="ER"/>
</dbReference>
<keyword evidence="1 4" id="KW-0479">Metal-binding</keyword>
<dbReference type="SUPFAM" id="SSF50129">
    <property type="entry name" value="GroES-like"/>
    <property type="match status" value="1"/>
</dbReference>
<dbReference type="AlphaFoldDB" id="A0A154BLJ2"/>
<comment type="caution">
    <text evidence="6">The sequence shown here is derived from an EMBL/GenBank/DDBJ whole genome shotgun (WGS) entry which is preliminary data.</text>
</comment>
<dbReference type="PROSITE" id="PS00059">
    <property type="entry name" value="ADH_ZINC"/>
    <property type="match status" value="1"/>
</dbReference>
<dbReference type="STRING" id="1794912.AXX12_16310"/>
<protein>
    <recommendedName>
        <fullName evidence="5">Enoyl reductase (ER) domain-containing protein</fullName>
    </recommendedName>
</protein>
<evidence type="ECO:0000256" key="3">
    <source>
        <dbReference type="ARBA" id="ARBA00023002"/>
    </source>
</evidence>
<dbReference type="EMBL" id="LSGP01000028">
    <property type="protein sequence ID" value="KYZ74786.1"/>
    <property type="molecule type" value="Genomic_DNA"/>
</dbReference>
<keyword evidence="3" id="KW-0560">Oxidoreductase</keyword>
<dbReference type="InterPro" id="IPR011032">
    <property type="entry name" value="GroES-like_sf"/>
</dbReference>
<gene>
    <name evidence="6" type="ORF">AXX12_16310</name>
</gene>
<dbReference type="InterPro" id="IPR050129">
    <property type="entry name" value="Zn_alcohol_dh"/>
</dbReference>
<evidence type="ECO:0000313" key="7">
    <source>
        <dbReference type="Proteomes" id="UP000076268"/>
    </source>
</evidence>
<dbReference type="Gene3D" id="3.90.180.10">
    <property type="entry name" value="Medium-chain alcohol dehydrogenases, catalytic domain"/>
    <property type="match status" value="1"/>
</dbReference>
<comment type="similarity">
    <text evidence="4">Belongs to the zinc-containing alcohol dehydrogenase family.</text>
</comment>
<proteinExistence type="inferred from homology"/>
<dbReference type="Proteomes" id="UP000076268">
    <property type="component" value="Unassembled WGS sequence"/>
</dbReference>
<dbReference type="CDD" id="cd08258">
    <property type="entry name" value="Zn_ADH4"/>
    <property type="match status" value="1"/>
</dbReference>
<evidence type="ECO:0000256" key="1">
    <source>
        <dbReference type="ARBA" id="ARBA00022723"/>
    </source>
</evidence>
<dbReference type="GO" id="GO:0016491">
    <property type="term" value="F:oxidoreductase activity"/>
    <property type="evidence" value="ECO:0007669"/>
    <property type="project" value="UniProtKB-KW"/>
</dbReference>
<dbReference type="Gene3D" id="3.40.50.720">
    <property type="entry name" value="NAD(P)-binding Rossmann-like Domain"/>
    <property type="match status" value="1"/>
</dbReference>
<organism evidence="6 7">
    <name type="scientific">Anaerosporomusa subterranea</name>
    <dbReference type="NCBI Taxonomy" id="1794912"/>
    <lineage>
        <taxon>Bacteria</taxon>
        <taxon>Bacillati</taxon>
        <taxon>Bacillota</taxon>
        <taxon>Negativicutes</taxon>
        <taxon>Acetonemataceae</taxon>
        <taxon>Anaerosporomusa</taxon>
    </lineage>
</organism>
<evidence type="ECO:0000256" key="4">
    <source>
        <dbReference type="RuleBase" id="RU361277"/>
    </source>
</evidence>
<evidence type="ECO:0000259" key="5">
    <source>
        <dbReference type="SMART" id="SM00829"/>
    </source>
</evidence>
<name>A0A154BLJ2_ANASB</name>
<keyword evidence="7" id="KW-1185">Reference proteome</keyword>
<accession>A0A154BLJ2</accession>
<comment type="cofactor">
    <cofactor evidence="4">
        <name>Zn(2+)</name>
        <dbReference type="ChEBI" id="CHEBI:29105"/>
    </cofactor>
</comment>
<feature type="domain" description="Enoyl reductase (ER)" evidence="5">
    <location>
        <begin position="14"/>
        <end position="344"/>
    </location>
</feature>
<evidence type="ECO:0000313" key="6">
    <source>
        <dbReference type="EMBL" id="KYZ74786.1"/>
    </source>
</evidence>